<dbReference type="RefSeq" id="WP_019689185.1">
    <property type="nucleotide sequence ID" value="NZ_AFOY02000004.1"/>
</dbReference>
<dbReference type="Proteomes" id="UP000022611">
    <property type="component" value="Unassembled WGS sequence"/>
</dbReference>
<dbReference type="NCBIfam" id="TIGR03571">
    <property type="entry name" value="lucif_BA3436"/>
    <property type="match status" value="1"/>
</dbReference>
<comment type="caution">
    <text evidence="6">The sequence shown here is derived from an EMBL/GenBank/DDBJ whole genome shotgun (WGS) entry which is preliminary data.</text>
</comment>
<accession>A0A010SSZ8</accession>
<feature type="domain" description="Luciferase-like" evidence="5">
    <location>
        <begin position="32"/>
        <end position="243"/>
    </location>
</feature>
<reference evidence="6 7" key="1">
    <citation type="journal article" date="2011" name="J. Bacteriol.">
        <title>Draft genome sequence of the polycyclic aromatic hydrocarbon-degrading, genetically engineered bioluminescent bioreporter Pseudomonas fluorescens HK44.</title>
        <authorList>
            <person name="Chauhan A."/>
            <person name="Layton A.C."/>
            <person name="Williams D.E."/>
            <person name="Smartt A.E."/>
            <person name="Ripp S."/>
            <person name="Karpinets T.V."/>
            <person name="Brown S.D."/>
            <person name="Sayler G.S."/>
        </authorList>
    </citation>
    <scope>NUCLEOTIDE SEQUENCE [LARGE SCALE GENOMIC DNA]</scope>
    <source>
        <strain evidence="6 7">HK44</strain>
    </source>
</reference>
<dbReference type="PATRIC" id="fig|1042209.11.peg.761"/>
<dbReference type="InterPro" id="IPR011251">
    <property type="entry name" value="Luciferase-like_dom"/>
</dbReference>
<keyword evidence="3" id="KW-0560">Oxidoreductase</keyword>
<dbReference type="PANTHER" id="PTHR30011:SF16">
    <property type="entry name" value="C2H2 FINGER DOMAIN TRANSCRIPTION FACTOR (EUROFUNG)-RELATED"/>
    <property type="match status" value="1"/>
</dbReference>
<dbReference type="EMBL" id="AFOY02000004">
    <property type="protein sequence ID" value="EXF95880.1"/>
    <property type="molecule type" value="Genomic_DNA"/>
</dbReference>
<dbReference type="Pfam" id="PF00296">
    <property type="entry name" value="Bac_luciferase"/>
    <property type="match status" value="1"/>
</dbReference>
<dbReference type="GO" id="GO:0004497">
    <property type="term" value="F:monooxygenase activity"/>
    <property type="evidence" value="ECO:0007669"/>
    <property type="project" value="UniProtKB-KW"/>
</dbReference>
<evidence type="ECO:0000313" key="7">
    <source>
        <dbReference type="Proteomes" id="UP000022611"/>
    </source>
</evidence>
<proteinExistence type="predicted"/>
<dbReference type="SUPFAM" id="SSF51679">
    <property type="entry name" value="Bacterial luciferase-like"/>
    <property type="match status" value="1"/>
</dbReference>
<dbReference type="Gene3D" id="3.20.20.30">
    <property type="entry name" value="Luciferase-like domain"/>
    <property type="match status" value="1"/>
</dbReference>
<evidence type="ECO:0000259" key="5">
    <source>
        <dbReference type="Pfam" id="PF00296"/>
    </source>
</evidence>
<dbReference type="InterPro" id="IPR020020">
    <property type="entry name" value="Luciferase-type_oxidoreductase"/>
</dbReference>
<evidence type="ECO:0000256" key="3">
    <source>
        <dbReference type="ARBA" id="ARBA00023002"/>
    </source>
</evidence>
<organism evidence="6 7">
    <name type="scientific">Pseudomonas fluorescens HK44</name>
    <dbReference type="NCBI Taxonomy" id="1042209"/>
    <lineage>
        <taxon>Bacteria</taxon>
        <taxon>Pseudomonadati</taxon>
        <taxon>Pseudomonadota</taxon>
        <taxon>Gammaproteobacteria</taxon>
        <taxon>Pseudomonadales</taxon>
        <taxon>Pseudomonadaceae</taxon>
        <taxon>Pseudomonas</taxon>
    </lineage>
</organism>
<evidence type="ECO:0000256" key="1">
    <source>
        <dbReference type="ARBA" id="ARBA00022630"/>
    </source>
</evidence>
<dbReference type="eggNOG" id="COG2141">
    <property type="taxonomic scope" value="Bacteria"/>
</dbReference>
<dbReference type="OrthoDB" id="7239898at2"/>
<sequence>MTSMPSPFELAPALKQHPGFARVFQPGHLTFGFIAPLESYPDNPGPTLQDHAQLAHKVDEAGFSAIWLRDVPFYDPNFGDVGQILDPLVYAGFLAAVTKQIAIGTAGIVLPLRDPLIVAKQAASIDQLLEGRFILGLATGDRPVEYPAFGLDFGNRAERFRDALAIIRAASETHWAVHPSRFYGQLNGDIDLVPKPVGSRMPTIIVGQAGQSFEWVGKNSDGILSYISNPALIPQIIERWRAACGGNVYKPYGYGTLFDLDRDPNHPLQAGRVLRAGRNALIEHWKRQQDQGVGHVALHFKPQRRHASEVIDELGEYLLPHFPSASLTANPLTARSHS</sequence>
<evidence type="ECO:0000313" key="6">
    <source>
        <dbReference type="EMBL" id="EXF95880.1"/>
    </source>
</evidence>
<gene>
    <name evidence="6" type="ORF">HK44_021165</name>
</gene>
<dbReference type="AlphaFoldDB" id="A0A010SSZ8"/>
<dbReference type="InterPro" id="IPR036661">
    <property type="entry name" value="Luciferase-like_sf"/>
</dbReference>
<dbReference type="GO" id="GO:0016705">
    <property type="term" value="F:oxidoreductase activity, acting on paired donors, with incorporation or reduction of molecular oxygen"/>
    <property type="evidence" value="ECO:0007669"/>
    <property type="project" value="InterPro"/>
</dbReference>
<dbReference type="InterPro" id="IPR051260">
    <property type="entry name" value="Diverse_substr_monoxygenases"/>
</dbReference>
<dbReference type="HOGENOM" id="CLU_027853_0_0_6"/>
<keyword evidence="1" id="KW-0285">Flavoprotein</keyword>
<evidence type="ECO:0000256" key="2">
    <source>
        <dbReference type="ARBA" id="ARBA00022643"/>
    </source>
</evidence>
<name>A0A010SSZ8_PSEFL</name>
<dbReference type="PANTHER" id="PTHR30011">
    <property type="entry name" value="ALKANESULFONATE MONOOXYGENASE-RELATED"/>
    <property type="match status" value="1"/>
</dbReference>
<evidence type="ECO:0000256" key="4">
    <source>
        <dbReference type="ARBA" id="ARBA00023033"/>
    </source>
</evidence>
<keyword evidence="4" id="KW-0503">Monooxygenase</keyword>
<keyword evidence="2" id="KW-0288">FMN</keyword>
<protein>
    <submittedName>
        <fullName evidence="6">Luciferase</fullName>
    </submittedName>
</protein>